<protein>
    <recommendedName>
        <fullName evidence="3">Secreted protein</fullName>
    </recommendedName>
</protein>
<reference evidence="1" key="1">
    <citation type="submission" date="2019-10" db="EMBL/GenBank/DDBJ databases">
        <authorList>
            <person name="Soares A.E.R."/>
            <person name="Aleixo A."/>
            <person name="Schneider P."/>
            <person name="Miyaki C.Y."/>
            <person name="Schneider M.P."/>
            <person name="Mello C."/>
            <person name="Vasconcelos A.T.R."/>
        </authorList>
    </citation>
    <scope>NUCLEOTIDE SEQUENCE</scope>
    <source>
        <tissue evidence="1">Muscle</tissue>
    </source>
</reference>
<sequence length="75" mass="8803">MMASLFFFLSLTPRWDERAVGRSIHILRICFSWSLQDFVECGPFAKNFEWLWVCPDDKKLLMAAAMCIDKKERGV</sequence>
<comment type="caution">
    <text evidence="1">The sequence shown here is derived from an EMBL/GenBank/DDBJ whole genome shotgun (WGS) entry which is preliminary data.</text>
</comment>
<dbReference type="EMBL" id="WHWB01034563">
    <property type="protein sequence ID" value="KAJ7408152.1"/>
    <property type="molecule type" value="Genomic_DNA"/>
</dbReference>
<evidence type="ECO:0000313" key="1">
    <source>
        <dbReference type="EMBL" id="KAJ7408152.1"/>
    </source>
</evidence>
<evidence type="ECO:0008006" key="3">
    <source>
        <dbReference type="Google" id="ProtNLM"/>
    </source>
</evidence>
<keyword evidence="2" id="KW-1185">Reference proteome</keyword>
<proteinExistence type="predicted"/>
<gene>
    <name evidence="1" type="ORF">WISP_122502</name>
</gene>
<accession>A0ABQ9CS63</accession>
<organism evidence="1 2">
    <name type="scientific">Willisornis vidua</name>
    <name type="common">Xingu scale-backed antbird</name>
    <dbReference type="NCBI Taxonomy" id="1566151"/>
    <lineage>
        <taxon>Eukaryota</taxon>
        <taxon>Metazoa</taxon>
        <taxon>Chordata</taxon>
        <taxon>Craniata</taxon>
        <taxon>Vertebrata</taxon>
        <taxon>Euteleostomi</taxon>
        <taxon>Archelosauria</taxon>
        <taxon>Archosauria</taxon>
        <taxon>Dinosauria</taxon>
        <taxon>Saurischia</taxon>
        <taxon>Theropoda</taxon>
        <taxon>Coelurosauria</taxon>
        <taxon>Aves</taxon>
        <taxon>Neognathae</taxon>
        <taxon>Neoaves</taxon>
        <taxon>Telluraves</taxon>
        <taxon>Australaves</taxon>
        <taxon>Passeriformes</taxon>
        <taxon>Thamnophilidae</taxon>
        <taxon>Willisornis</taxon>
    </lineage>
</organism>
<evidence type="ECO:0000313" key="2">
    <source>
        <dbReference type="Proteomes" id="UP001145742"/>
    </source>
</evidence>
<name>A0ABQ9CS63_9PASS</name>
<dbReference type="Proteomes" id="UP001145742">
    <property type="component" value="Unassembled WGS sequence"/>
</dbReference>